<feature type="transmembrane region" description="Helical" evidence="1">
    <location>
        <begin position="57"/>
        <end position="75"/>
    </location>
</feature>
<feature type="transmembrane region" description="Helical" evidence="1">
    <location>
        <begin position="27"/>
        <end position="45"/>
    </location>
</feature>
<dbReference type="PANTHER" id="PTHR34980">
    <property type="entry name" value="INNER MEMBRANE PROTEIN-RELATED-RELATED"/>
    <property type="match status" value="1"/>
</dbReference>
<evidence type="ECO:0000313" key="2">
    <source>
        <dbReference type="EMBL" id="PIT60489.1"/>
    </source>
</evidence>
<keyword evidence="1" id="KW-0472">Membrane</keyword>
<dbReference type="RefSeq" id="WP_100141640.1">
    <property type="nucleotide sequence ID" value="NZ_MEIV01000077.1"/>
</dbReference>
<accession>A0A2N9Y1G9</accession>
<dbReference type="InterPro" id="IPR008523">
    <property type="entry name" value="DUF805"/>
</dbReference>
<protein>
    <recommendedName>
        <fullName evidence="4">DUF805 domain-containing protein</fullName>
    </recommendedName>
</protein>
<evidence type="ECO:0008006" key="4">
    <source>
        <dbReference type="Google" id="ProtNLM"/>
    </source>
</evidence>
<keyword evidence="1" id="KW-1133">Transmembrane helix</keyword>
<name>A0A2N9Y1G9_9NEIS</name>
<dbReference type="PANTHER" id="PTHR34980:SF2">
    <property type="entry name" value="INNER MEMBRANE PROTEIN YHAH-RELATED"/>
    <property type="match status" value="1"/>
</dbReference>
<dbReference type="Proteomes" id="UP000231094">
    <property type="component" value="Unassembled WGS sequence"/>
</dbReference>
<gene>
    <name evidence="2" type="ORF">BHC47_01090</name>
</gene>
<evidence type="ECO:0000256" key="1">
    <source>
        <dbReference type="SAM" id="Phobius"/>
    </source>
</evidence>
<comment type="caution">
    <text evidence="2">The sequence shown here is derived from an EMBL/GenBank/DDBJ whole genome shotgun (WGS) entry which is preliminary data.</text>
</comment>
<feature type="transmembrane region" description="Helical" evidence="1">
    <location>
        <begin position="87"/>
        <end position="107"/>
    </location>
</feature>
<dbReference type="GO" id="GO:0005886">
    <property type="term" value="C:plasma membrane"/>
    <property type="evidence" value="ECO:0007669"/>
    <property type="project" value="TreeGrafter"/>
</dbReference>
<sequence>MKWYEWYIKCVTTDYFKFQGRARRKEYWMFTLFSFIIYMILSIIFENIMSSPAGYTITSTIYSLAIFIPSFSVTVRRLHDTNRSGWWSLLAFIPVIGILILLIFMLLDSTPSDNNYGENPKEQQYIV</sequence>
<dbReference type="EMBL" id="MEIV01000077">
    <property type="protein sequence ID" value="PIT60489.1"/>
    <property type="molecule type" value="Genomic_DNA"/>
</dbReference>
<keyword evidence="1" id="KW-0812">Transmembrane</keyword>
<reference evidence="2 3" key="1">
    <citation type="journal article" date="2017" name="MBio">
        <title>Type VI secretion-mediated competition in the bee gut microbiome.</title>
        <authorList>
            <person name="Steele M.I."/>
            <person name="Kwong W.K."/>
            <person name="Powell J.E."/>
            <person name="Whiteley M."/>
            <person name="Moran N.A."/>
        </authorList>
    </citation>
    <scope>NUCLEOTIDE SEQUENCE [LARGE SCALE GENOMIC DNA]</scope>
    <source>
        <strain evidence="2 3">PEB0171</strain>
    </source>
</reference>
<proteinExistence type="predicted"/>
<organism evidence="2 3">
    <name type="scientific">Snodgrassella alvi</name>
    <dbReference type="NCBI Taxonomy" id="1196083"/>
    <lineage>
        <taxon>Bacteria</taxon>
        <taxon>Pseudomonadati</taxon>
        <taxon>Pseudomonadota</taxon>
        <taxon>Betaproteobacteria</taxon>
        <taxon>Neisseriales</taxon>
        <taxon>Neisseriaceae</taxon>
        <taxon>Snodgrassella</taxon>
    </lineage>
</organism>
<evidence type="ECO:0000313" key="3">
    <source>
        <dbReference type="Proteomes" id="UP000231094"/>
    </source>
</evidence>
<dbReference type="Pfam" id="PF05656">
    <property type="entry name" value="DUF805"/>
    <property type="match status" value="1"/>
</dbReference>
<dbReference type="AlphaFoldDB" id="A0A2N9Y1G9"/>